<reference evidence="7" key="1">
    <citation type="submission" date="2019-03" db="EMBL/GenBank/DDBJ databases">
        <title>Single cell metagenomics reveals metabolic interactions within the superorganism composed of flagellate Streblomastix strix and complex community of Bacteroidetes bacteria on its surface.</title>
        <authorList>
            <person name="Treitli S.C."/>
            <person name="Kolisko M."/>
            <person name="Husnik F."/>
            <person name="Keeling P."/>
            <person name="Hampl V."/>
        </authorList>
    </citation>
    <scope>NUCLEOTIDE SEQUENCE</scope>
    <source>
        <strain evidence="7">STM</strain>
    </source>
</reference>
<dbReference type="EMBL" id="SNRY01000005">
    <property type="protein sequence ID" value="KAA6352079.1"/>
    <property type="molecule type" value="Genomic_DNA"/>
</dbReference>
<dbReference type="AlphaFoldDB" id="A0A5J4T0U4"/>
<comment type="subcellular location">
    <subcellularLocation>
        <location evidence="1">Membrane</location>
        <topology evidence="1">Multi-pass membrane protein</topology>
    </subcellularLocation>
</comment>
<keyword evidence="4 6" id="KW-1133">Transmembrane helix</keyword>
<evidence type="ECO:0000256" key="2">
    <source>
        <dbReference type="ARBA" id="ARBA00022448"/>
    </source>
</evidence>
<keyword evidence="2" id="KW-0813">Transport</keyword>
<accession>A0A5J4T0U4</accession>
<evidence type="ECO:0000256" key="4">
    <source>
        <dbReference type="ARBA" id="ARBA00022989"/>
    </source>
</evidence>
<feature type="transmembrane region" description="Helical" evidence="6">
    <location>
        <begin position="155"/>
        <end position="173"/>
    </location>
</feature>
<dbReference type="GO" id="GO:0015171">
    <property type="term" value="F:amino acid transmembrane transporter activity"/>
    <property type="evidence" value="ECO:0007669"/>
    <property type="project" value="TreeGrafter"/>
</dbReference>
<dbReference type="GO" id="GO:0016020">
    <property type="term" value="C:membrane"/>
    <property type="evidence" value="ECO:0007669"/>
    <property type="project" value="UniProtKB-SubCell"/>
</dbReference>
<evidence type="ECO:0000256" key="6">
    <source>
        <dbReference type="SAM" id="Phobius"/>
    </source>
</evidence>
<feature type="transmembrane region" description="Helical" evidence="6">
    <location>
        <begin position="457"/>
        <end position="474"/>
    </location>
</feature>
<keyword evidence="5 6" id="KW-0472">Membrane</keyword>
<evidence type="ECO:0000256" key="5">
    <source>
        <dbReference type="ARBA" id="ARBA00023136"/>
    </source>
</evidence>
<feature type="transmembrane region" description="Helical" evidence="6">
    <location>
        <begin position="61"/>
        <end position="81"/>
    </location>
</feature>
<sequence>MGIFQKKSLDTLLTESHDEGAHSLRKTLGPYSLIALGLGAIIGAGLFSITGNAAADYAGPAITVSFVISALGCCFAGLCYAEFASMLPVAGSAYTYAYATLGEFIAWVIGWDLMLEYAVASATVSVSWSRYFVKLLEGFQIHLPDALTACPWDGGVVNLPAAFIIILMSLLLIKGTKSSSLINSIIVFLKVAVVLVFIVLGWGFINSDNYTPYIPENTGVWGEYGFSGIIRAAAIVFFAFIGFDAVSTAAQETKNPKRNMPIGILGSLAICVVLYVLFSYVMTGVVHYTAFKGHDGIAPVAIAIDHMGTVLPDGSIQPAYPWLNKAIILAILAGYSSVILVMLLGQSRVFYSMSKDGLLPKVFSQVHAKFRTPYKSNLLFLLFLSVFALFVPARVAGELTSIGTLFAFIIVCASILIMRRKMPEIPRAFKVPFVPLIPLLGVGVCLFMMIFLPFDTWIRLILWMLLGHDIYVYYGSMHSNLYNRKNSPEKGNIVLFYIGIGIALVLSTFVIVQQTVTGWKEGVVFSMVLLFIAIVHILLYGIRILRR</sequence>
<organism evidence="7">
    <name type="scientific">termite gut metagenome</name>
    <dbReference type="NCBI Taxonomy" id="433724"/>
    <lineage>
        <taxon>unclassified sequences</taxon>
        <taxon>metagenomes</taxon>
        <taxon>organismal metagenomes</taxon>
    </lineage>
</organism>
<feature type="transmembrane region" description="Helical" evidence="6">
    <location>
        <begin position="93"/>
        <end position="111"/>
    </location>
</feature>
<evidence type="ECO:0000313" key="7">
    <source>
        <dbReference type="EMBL" id="KAA6352079.1"/>
    </source>
</evidence>
<dbReference type="PANTHER" id="PTHR43243:SF4">
    <property type="entry name" value="CATIONIC AMINO ACID TRANSPORTER 4"/>
    <property type="match status" value="1"/>
</dbReference>
<feature type="transmembrane region" description="Helical" evidence="6">
    <location>
        <begin position="378"/>
        <end position="396"/>
    </location>
</feature>
<feature type="transmembrane region" description="Helical" evidence="6">
    <location>
        <begin position="225"/>
        <end position="250"/>
    </location>
</feature>
<keyword evidence="3 6" id="KW-0812">Transmembrane</keyword>
<evidence type="ECO:0000256" key="1">
    <source>
        <dbReference type="ARBA" id="ARBA00004141"/>
    </source>
</evidence>
<dbReference type="PANTHER" id="PTHR43243">
    <property type="entry name" value="INNER MEMBRANE TRANSPORTER YGJI-RELATED"/>
    <property type="match status" value="1"/>
</dbReference>
<protein>
    <submittedName>
        <fullName evidence="7">Putative amino acid permease YhdG</fullName>
    </submittedName>
</protein>
<feature type="transmembrane region" description="Helical" evidence="6">
    <location>
        <begin position="33"/>
        <end position="55"/>
    </location>
</feature>
<feature type="transmembrane region" description="Helical" evidence="6">
    <location>
        <begin position="326"/>
        <end position="345"/>
    </location>
</feature>
<feature type="transmembrane region" description="Helical" evidence="6">
    <location>
        <begin position="402"/>
        <end position="419"/>
    </location>
</feature>
<dbReference type="InterPro" id="IPR002293">
    <property type="entry name" value="AA/rel_permease1"/>
</dbReference>
<name>A0A5J4T0U4_9ZZZZ</name>
<feature type="transmembrane region" description="Helical" evidence="6">
    <location>
        <begin position="262"/>
        <end position="282"/>
    </location>
</feature>
<proteinExistence type="predicted"/>
<dbReference type="Pfam" id="PF13520">
    <property type="entry name" value="AA_permease_2"/>
    <property type="match status" value="1"/>
</dbReference>
<feature type="transmembrane region" description="Helical" evidence="6">
    <location>
        <begin position="431"/>
        <end position="451"/>
    </location>
</feature>
<dbReference type="Gene3D" id="1.20.1740.10">
    <property type="entry name" value="Amino acid/polyamine transporter I"/>
    <property type="match status" value="1"/>
</dbReference>
<feature type="transmembrane region" description="Helical" evidence="6">
    <location>
        <begin position="522"/>
        <end position="542"/>
    </location>
</feature>
<dbReference type="PIRSF" id="PIRSF006060">
    <property type="entry name" value="AA_transporter"/>
    <property type="match status" value="1"/>
</dbReference>
<dbReference type="EMBL" id="SNRY01000005">
    <property type="protein sequence ID" value="KAA6352167.1"/>
    <property type="molecule type" value="Genomic_DNA"/>
</dbReference>
<evidence type="ECO:0000256" key="3">
    <source>
        <dbReference type="ARBA" id="ARBA00022692"/>
    </source>
</evidence>
<feature type="transmembrane region" description="Helical" evidence="6">
    <location>
        <begin position="185"/>
        <end position="205"/>
    </location>
</feature>
<comment type="caution">
    <text evidence="7">The sequence shown here is derived from an EMBL/GenBank/DDBJ whole genome shotgun (WGS) entry which is preliminary data.</text>
</comment>
<feature type="transmembrane region" description="Helical" evidence="6">
    <location>
        <begin position="494"/>
        <end position="516"/>
    </location>
</feature>
<gene>
    <name evidence="7" type="ORF">EZS27_000491</name>
    <name evidence="8" type="ORF">EZS27_000579</name>
</gene>
<evidence type="ECO:0000313" key="8">
    <source>
        <dbReference type="EMBL" id="KAA6352167.1"/>
    </source>
</evidence>